<gene>
    <name evidence="2" type="ORF">RchiOBHm_Chr1g0380801</name>
</gene>
<sequence>MAARVAQSWLFWAHIIFELAYFILGLGSYPFYEKMMGFLFSFFLVGKIDKIFFFFSLNKKR</sequence>
<protein>
    <submittedName>
        <fullName evidence="2">Uncharacterized protein</fullName>
    </submittedName>
</protein>
<dbReference type="AlphaFoldDB" id="A0A2P6SNX5"/>
<evidence type="ECO:0000313" key="3">
    <source>
        <dbReference type="Proteomes" id="UP000238479"/>
    </source>
</evidence>
<dbReference type="EMBL" id="PDCK01000039">
    <property type="protein sequence ID" value="PRQ60404.1"/>
    <property type="molecule type" value="Genomic_DNA"/>
</dbReference>
<feature type="transmembrane region" description="Helical" evidence="1">
    <location>
        <begin position="9"/>
        <end position="32"/>
    </location>
</feature>
<reference evidence="2 3" key="1">
    <citation type="journal article" date="2018" name="Nat. Genet.">
        <title>The Rosa genome provides new insights in the design of modern roses.</title>
        <authorList>
            <person name="Bendahmane M."/>
        </authorList>
    </citation>
    <scope>NUCLEOTIDE SEQUENCE [LARGE SCALE GENOMIC DNA]</scope>
    <source>
        <strain evidence="3">cv. Old Blush</strain>
    </source>
</reference>
<organism evidence="2 3">
    <name type="scientific">Rosa chinensis</name>
    <name type="common">China rose</name>
    <dbReference type="NCBI Taxonomy" id="74649"/>
    <lineage>
        <taxon>Eukaryota</taxon>
        <taxon>Viridiplantae</taxon>
        <taxon>Streptophyta</taxon>
        <taxon>Embryophyta</taxon>
        <taxon>Tracheophyta</taxon>
        <taxon>Spermatophyta</taxon>
        <taxon>Magnoliopsida</taxon>
        <taxon>eudicotyledons</taxon>
        <taxon>Gunneridae</taxon>
        <taxon>Pentapetalae</taxon>
        <taxon>rosids</taxon>
        <taxon>fabids</taxon>
        <taxon>Rosales</taxon>
        <taxon>Rosaceae</taxon>
        <taxon>Rosoideae</taxon>
        <taxon>Rosoideae incertae sedis</taxon>
        <taxon>Rosa</taxon>
    </lineage>
</organism>
<keyword evidence="1" id="KW-1133">Transmembrane helix</keyword>
<comment type="caution">
    <text evidence="2">The sequence shown here is derived from an EMBL/GenBank/DDBJ whole genome shotgun (WGS) entry which is preliminary data.</text>
</comment>
<evidence type="ECO:0000256" key="1">
    <source>
        <dbReference type="SAM" id="Phobius"/>
    </source>
</evidence>
<keyword evidence="1" id="KW-0812">Transmembrane</keyword>
<dbReference type="Proteomes" id="UP000238479">
    <property type="component" value="Chromosome 1"/>
</dbReference>
<dbReference type="Gramene" id="PRQ60404">
    <property type="protein sequence ID" value="PRQ60404"/>
    <property type="gene ID" value="RchiOBHm_Chr1g0380801"/>
</dbReference>
<evidence type="ECO:0000313" key="2">
    <source>
        <dbReference type="EMBL" id="PRQ60404.1"/>
    </source>
</evidence>
<accession>A0A2P6SNX5</accession>
<feature type="transmembrane region" description="Helical" evidence="1">
    <location>
        <begin position="38"/>
        <end position="57"/>
    </location>
</feature>
<name>A0A2P6SNX5_ROSCH</name>
<keyword evidence="3" id="KW-1185">Reference proteome</keyword>
<proteinExistence type="predicted"/>
<keyword evidence="1" id="KW-0472">Membrane</keyword>